<sequence>MNGADRFMFWATALLIGIVILGIIVTFTAG</sequence>
<keyword evidence="1" id="KW-0472">Membrane</keyword>
<accession>U1MVY7</accession>
<dbReference type="EMBL" id="KE356561">
    <property type="protein sequence ID" value="ERG94584.1"/>
    <property type="molecule type" value="Genomic_DNA"/>
</dbReference>
<keyword evidence="1" id="KW-0812">Transmembrane</keyword>
<feature type="transmembrane region" description="Helical" evidence="1">
    <location>
        <begin position="7"/>
        <end position="29"/>
    </location>
</feature>
<evidence type="ECO:0000256" key="1">
    <source>
        <dbReference type="SAM" id="Phobius"/>
    </source>
</evidence>
<dbReference type="AlphaFoldDB" id="U1MVY7"/>
<keyword evidence="1" id="KW-1133">Transmembrane helix</keyword>
<evidence type="ECO:0000313" key="2">
    <source>
        <dbReference type="EMBL" id="ERG94584.1"/>
    </source>
</evidence>
<gene>
    <name evidence="2" type="ORF">J07HQW2_01020</name>
</gene>
<evidence type="ECO:0000313" key="3">
    <source>
        <dbReference type="Proteomes" id="UP000030710"/>
    </source>
</evidence>
<reference evidence="2 3" key="1">
    <citation type="journal article" date="2013" name="PLoS ONE">
        <title>Assembly-driven community genomics of a hypersaline microbial ecosystem.</title>
        <authorList>
            <person name="Podell S."/>
            <person name="Ugalde J.A."/>
            <person name="Narasingarao P."/>
            <person name="Banfield J.F."/>
            <person name="Heidelberg K.B."/>
            <person name="Allen E.E."/>
        </authorList>
    </citation>
    <scope>NUCLEOTIDE SEQUENCE [LARGE SCALE GENOMIC DNA]</scope>
    <source>
        <strain evidence="3">J07HQW2</strain>
    </source>
</reference>
<proteinExistence type="predicted"/>
<dbReference type="Proteomes" id="UP000030710">
    <property type="component" value="Unassembled WGS sequence"/>
</dbReference>
<protein>
    <submittedName>
        <fullName evidence="2">Uncharacterized protein</fullName>
    </submittedName>
</protein>
<organism evidence="2 3">
    <name type="scientific">Haloquadratum walsbyi J07HQW2</name>
    <dbReference type="NCBI Taxonomy" id="1238425"/>
    <lineage>
        <taxon>Archaea</taxon>
        <taxon>Methanobacteriati</taxon>
        <taxon>Methanobacteriota</taxon>
        <taxon>Stenosarchaea group</taxon>
        <taxon>Halobacteria</taxon>
        <taxon>Halobacteriales</taxon>
        <taxon>Haloferacaceae</taxon>
        <taxon>Haloquadratum</taxon>
    </lineage>
</organism>
<dbReference type="HOGENOM" id="CLU_221341_0_0_2"/>
<name>U1MVY7_9EURY</name>